<gene>
    <name evidence="6" type="ORF">B5P44_p00353</name>
</gene>
<dbReference type="GO" id="GO:0005524">
    <property type="term" value="F:ATP binding"/>
    <property type="evidence" value="ECO:0007669"/>
    <property type="project" value="UniProtKB-KW"/>
</dbReference>
<dbReference type="PANTHER" id="PTHR43788">
    <property type="entry name" value="DNA2/NAM7 HELICASE FAMILY MEMBER"/>
    <property type="match status" value="1"/>
</dbReference>
<dbReference type="AlphaFoldDB" id="A0A343VRU1"/>
<dbReference type="GO" id="GO:0016787">
    <property type="term" value="F:hydrolase activity"/>
    <property type="evidence" value="ECO:0007669"/>
    <property type="project" value="UniProtKB-KW"/>
</dbReference>
<dbReference type="GO" id="GO:0043139">
    <property type="term" value="F:5'-3' DNA helicase activity"/>
    <property type="evidence" value="ECO:0007669"/>
    <property type="project" value="TreeGrafter"/>
</dbReference>
<accession>A0A343VRU1</accession>
<organism evidence="6">
    <name type="scientific">Mycolicibacterium sp. CBMA 213</name>
    <dbReference type="NCBI Taxonomy" id="1968788"/>
    <lineage>
        <taxon>Bacteria</taxon>
        <taxon>Bacillati</taxon>
        <taxon>Actinomycetota</taxon>
        <taxon>Actinomycetes</taxon>
        <taxon>Mycobacteriales</taxon>
        <taxon>Mycobacteriaceae</taxon>
        <taxon>Mycolicibacterium</taxon>
    </lineage>
</organism>
<sequence>MRTLPKNFTAPHAGSSVAAAPVVRVASPAKAVHTAPVHEWPGRELMADPMLARILLAVWSGDPLCVTPAAPGSGKTRLATLLAAALAHRAGLRVAVAAQTREQALELARRMSTISDRYALIVSAATAKTGYLKGVRTVTGSRVRWSHPTGGAVLIGTAARWLYVDPSVGAADVLLIDEAWQATYADAGALGALARQVVLVGDSGQIAPVVTGSTARWEGRATGPHQSAPAALLAAHGSAATVHELTNSWRLGPKTCAVLSEHFYPQMPFTSRRPDEAVTTDTGKDLSEIVCLPVKSRNGPTDPVLMEAVADRVRELLNYQYRRGGQGAALSGQDIAVVVPHVAQAGAVRALLSDIDGVMIGTSNGLQGQERPAVVALHPMAGYRQVQSFAVDPGRTCVTLSRHRGHMTLVTDPATVGLLAADDDPMSGAALNALEAVMGMG</sequence>
<reference evidence="6" key="1">
    <citation type="journal article" date="2018" name="Front. Microbiol.">
        <title>Beyond the Limits: tRNA Array Units in Mycobacterium Genomes.</title>
        <authorList>
            <person name="Morgado S.M."/>
            <person name="Vicente A.C."/>
        </authorList>
    </citation>
    <scope>NUCLEOTIDE SEQUENCE</scope>
    <source>
        <strain evidence="6">CBMA 213</strain>
        <plasmid evidence="6">pCBMA213_1</plasmid>
    </source>
</reference>
<name>A0A343VRU1_9MYCO</name>
<dbReference type="Pfam" id="PF13604">
    <property type="entry name" value="AAA_30"/>
    <property type="match status" value="1"/>
</dbReference>
<keyword evidence="6" id="KW-0614">Plasmid</keyword>
<keyword evidence="2" id="KW-0378">Hydrolase</keyword>
<dbReference type="Pfam" id="PF13087">
    <property type="entry name" value="AAA_12"/>
    <property type="match status" value="1"/>
</dbReference>
<keyword evidence="3" id="KW-0347">Helicase</keyword>
<evidence type="ECO:0000256" key="4">
    <source>
        <dbReference type="ARBA" id="ARBA00022840"/>
    </source>
</evidence>
<dbReference type="InterPro" id="IPR041679">
    <property type="entry name" value="DNA2/NAM7-like_C"/>
</dbReference>
<dbReference type="RefSeq" id="WP_155922039.1">
    <property type="nucleotide sequence ID" value="NZ_MZMR01000001.1"/>
</dbReference>
<dbReference type="InterPro" id="IPR050534">
    <property type="entry name" value="Coronavir_polyprotein_1ab"/>
</dbReference>
<proteinExistence type="predicted"/>
<keyword evidence="1" id="KW-0547">Nucleotide-binding</keyword>
<geneLocation type="plasmid" evidence="6">
    <name>pCBMA213_1</name>
</geneLocation>
<evidence type="ECO:0000256" key="1">
    <source>
        <dbReference type="ARBA" id="ARBA00022741"/>
    </source>
</evidence>
<evidence type="ECO:0000256" key="3">
    <source>
        <dbReference type="ARBA" id="ARBA00022806"/>
    </source>
</evidence>
<evidence type="ECO:0000259" key="5">
    <source>
        <dbReference type="Pfam" id="PF13087"/>
    </source>
</evidence>
<protein>
    <recommendedName>
        <fullName evidence="5">DNA2/NAM7 helicase-like C-terminal domain-containing protein</fullName>
    </recommendedName>
</protein>
<evidence type="ECO:0000256" key="2">
    <source>
        <dbReference type="ARBA" id="ARBA00022801"/>
    </source>
</evidence>
<dbReference type="Gene3D" id="3.40.50.300">
    <property type="entry name" value="P-loop containing nucleotide triphosphate hydrolases"/>
    <property type="match status" value="2"/>
</dbReference>
<evidence type="ECO:0000313" key="6">
    <source>
        <dbReference type="EMBL" id="AVN58615.1"/>
    </source>
</evidence>
<dbReference type="PANTHER" id="PTHR43788:SF8">
    <property type="entry name" value="DNA-BINDING PROTEIN SMUBP-2"/>
    <property type="match status" value="1"/>
</dbReference>
<dbReference type="EMBL" id="MF600313">
    <property type="protein sequence ID" value="AVN58615.1"/>
    <property type="molecule type" value="Genomic_DNA"/>
</dbReference>
<dbReference type="SUPFAM" id="SSF52540">
    <property type="entry name" value="P-loop containing nucleoside triphosphate hydrolases"/>
    <property type="match status" value="1"/>
</dbReference>
<dbReference type="InterPro" id="IPR027417">
    <property type="entry name" value="P-loop_NTPase"/>
</dbReference>
<feature type="domain" description="DNA2/NAM7 helicase-like C-terminal" evidence="5">
    <location>
        <begin position="240"/>
        <end position="412"/>
    </location>
</feature>
<keyword evidence="4" id="KW-0067">ATP-binding</keyword>